<keyword evidence="8" id="KW-1185">Reference proteome</keyword>
<dbReference type="AlphaFoldDB" id="A0A4P9VXQ0"/>
<keyword evidence="2" id="KW-0677">Repeat</keyword>
<sequence>MSRQEERNQDATVYVGNVDERVTEGLLWELMLQGGPVVNVHLPKDRVTQQHQGYGFCEYMSEEDAEYSIKVGGI</sequence>
<dbReference type="GO" id="GO:0048026">
    <property type="term" value="P:positive regulation of mRNA splicing, via spliceosome"/>
    <property type="evidence" value="ECO:0007669"/>
    <property type="project" value="TreeGrafter"/>
</dbReference>
<dbReference type="SUPFAM" id="SSF54928">
    <property type="entry name" value="RNA-binding domain, RBD"/>
    <property type="match status" value="1"/>
</dbReference>
<reference evidence="8" key="1">
    <citation type="journal article" date="2018" name="Nat. Microbiol.">
        <title>Leveraging single-cell genomics to expand the fungal tree of life.</title>
        <authorList>
            <person name="Ahrendt S.R."/>
            <person name="Quandt C.A."/>
            <person name="Ciobanu D."/>
            <person name="Clum A."/>
            <person name="Salamov A."/>
            <person name="Andreopoulos B."/>
            <person name="Cheng J.F."/>
            <person name="Woyke T."/>
            <person name="Pelin A."/>
            <person name="Henrissat B."/>
            <person name="Reynolds N.K."/>
            <person name="Benny G.L."/>
            <person name="Smith M.E."/>
            <person name="James T.Y."/>
            <person name="Grigoriev I.V."/>
        </authorList>
    </citation>
    <scope>NUCLEOTIDE SEQUENCE [LARGE SCALE GENOMIC DNA]</scope>
</reference>
<dbReference type="GO" id="GO:0005686">
    <property type="term" value="C:U2 snRNP"/>
    <property type="evidence" value="ECO:0007669"/>
    <property type="project" value="TreeGrafter"/>
</dbReference>
<dbReference type="SMART" id="SM00360">
    <property type="entry name" value="RRM"/>
    <property type="match status" value="1"/>
</dbReference>
<proteinExistence type="predicted"/>
<evidence type="ECO:0000313" key="8">
    <source>
        <dbReference type="Proteomes" id="UP000269721"/>
    </source>
</evidence>
<dbReference type="PROSITE" id="PS50102">
    <property type="entry name" value="RRM"/>
    <property type="match status" value="1"/>
</dbReference>
<protein>
    <recommendedName>
        <fullName evidence="6">RRM domain-containing protein</fullName>
    </recommendedName>
</protein>
<evidence type="ECO:0000256" key="4">
    <source>
        <dbReference type="ARBA" id="ARBA00023242"/>
    </source>
</evidence>
<dbReference type="Pfam" id="PF00076">
    <property type="entry name" value="RRM_1"/>
    <property type="match status" value="1"/>
</dbReference>
<dbReference type="OrthoDB" id="10259687at2759"/>
<dbReference type="InterPro" id="IPR034158">
    <property type="entry name" value="SF3B4_RRM1"/>
</dbReference>
<dbReference type="InterPro" id="IPR012677">
    <property type="entry name" value="Nucleotide-bd_a/b_plait_sf"/>
</dbReference>
<keyword evidence="3 5" id="KW-0694">RNA-binding</keyword>
<dbReference type="GO" id="GO:0003723">
    <property type="term" value="F:RNA binding"/>
    <property type="evidence" value="ECO:0007669"/>
    <property type="project" value="UniProtKB-UniRule"/>
</dbReference>
<name>A0A4P9VXQ0_9FUNG</name>
<dbReference type="InterPro" id="IPR052084">
    <property type="entry name" value="SF3B4_spliceosome_assoc"/>
</dbReference>
<dbReference type="PANTHER" id="PTHR48030:SF3">
    <property type="entry name" value="SPLICING FACTOR 3B SUBUNIT 4"/>
    <property type="match status" value="1"/>
</dbReference>
<dbReference type="PANTHER" id="PTHR48030">
    <property type="entry name" value="SPLICING FACTOR 3B SUBUNIT 4"/>
    <property type="match status" value="1"/>
</dbReference>
<dbReference type="GO" id="GO:0005730">
    <property type="term" value="C:nucleolus"/>
    <property type="evidence" value="ECO:0007669"/>
    <property type="project" value="TreeGrafter"/>
</dbReference>
<evidence type="ECO:0000256" key="1">
    <source>
        <dbReference type="ARBA" id="ARBA00004123"/>
    </source>
</evidence>
<dbReference type="Proteomes" id="UP000269721">
    <property type="component" value="Unassembled WGS sequence"/>
</dbReference>
<accession>A0A4P9VXQ0</accession>
<evidence type="ECO:0000256" key="2">
    <source>
        <dbReference type="ARBA" id="ARBA00022737"/>
    </source>
</evidence>
<dbReference type="EMBL" id="ML000592">
    <property type="protein sequence ID" value="RKO84012.1"/>
    <property type="molecule type" value="Genomic_DNA"/>
</dbReference>
<evidence type="ECO:0000256" key="3">
    <source>
        <dbReference type="ARBA" id="ARBA00022884"/>
    </source>
</evidence>
<gene>
    <name evidence="7" type="ORF">BDK51DRAFT_36996</name>
</gene>
<dbReference type="InterPro" id="IPR000504">
    <property type="entry name" value="RRM_dom"/>
</dbReference>
<evidence type="ECO:0000313" key="7">
    <source>
        <dbReference type="EMBL" id="RKO84012.1"/>
    </source>
</evidence>
<dbReference type="CDD" id="cd12334">
    <property type="entry name" value="RRM1_SF3B4"/>
    <property type="match status" value="1"/>
</dbReference>
<evidence type="ECO:0000256" key="5">
    <source>
        <dbReference type="PROSITE-ProRule" id="PRU00176"/>
    </source>
</evidence>
<organism evidence="7 8">
    <name type="scientific">Blyttiomyces helicus</name>
    <dbReference type="NCBI Taxonomy" id="388810"/>
    <lineage>
        <taxon>Eukaryota</taxon>
        <taxon>Fungi</taxon>
        <taxon>Fungi incertae sedis</taxon>
        <taxon>Chytridiomycota</taxon>
        <taxon>Chytridiomycota incertae sedis</taxon>
        <taxon>Chytridiomycetes</taxon>
        <taxon>Chytridiomycetes incertae sedis</taxon>
        <taxon>Blyttiomyces</taxon>
    </lineage>
</organism>
<feature type="domain" description="RRM" evidence="6">
    <location>
        <begin position="11"/>
        <end position="74"/>
    </location>
</feature>
<dbReference type="InterPro" id="IPR035979">
    <property type="entry name" value="RBD_domain_sf"/>
</dbReference>
<evidence type="ECO:0000259" key="6">
    <source>
        <dbReference type="PROSITE" id="PS50102"/>
    </source>
</evidence>
<dbReference type="Gene3D" id="3.30.70.330">
    <property type="match status" value="1"/>
</dbReference>
<dbReference type="GO" id="GO:0071011">
    <property type="term" value="C:precatalytic spliceosome"/>
    <property type="evidence" value="ECO:0007669"/>
    <property type="project" value="TreeGrafter"/>
</dbReference>
<keyword evidence="4" id="KW-0539">Nucleus</keyword>
<comment type="subcellular location">
    <subcellularLocation>
        <location evidence="1">Nucleus</location>
    </subcellularLocation>
</comment>